<evidence type="ECO:0000259" key="4">
    <source>
        <dbReference type="PROSITE" id="PS50835"/>
    </source>
</evidence>
<dbReference type="PROSITE" id="PS50835">
    <property type="entry name" value="IG_LIKE"/>
    <property type="match status" value="1"/>
</dbReference>
<organism evidence="5 6">
    <name type="scientific">Eublepharis macularius</name>
    <name type="common">Leopard gecko</name>
    <name type="synonym">Cyrtodactylus macularius</name>
    <dbReference type="NCBI Taxonomy" id="481883"/>
    <lineage>
        <taxon>Eukaryota</taxon>
        <taxon>Metazoa</taxon>
        <taxon>Chordata</taxon>
        <taxon>Craniata</taxon>
        <taxon>Vertebrata</taxon>
        <taxon>Euteleostomi</taxon>
        <taxon>Lepidosauria</taxon>
        <taxon>Squamata</taxon>
        <taxon>Bifurcata</taxon>
        <taxon>Gekkota</taxon>
        <taxon>Eublepharidae</taxon>
        <taxon>Eublepharinae</taxon>
        <taxon>Eublepharis</taxon>
    </lineage>
</organism>
<dbReference type="Pfam" id="PF07686">
    <property type="entry name" value="V-set"/>
    <property type="match status" value="1"/>
</dbReference>
<protein>
    <submittedName>
        <fullName evidence="6">Uncharacterized protein LOC129340991</fullName>
    </submittedName>
</protein>
<dbReference type="InterPro" id="IPR003598">
    <property type="entry name" value="Ig_sub2"/>
</dbReference>
<dbReference type="InterPro" id="IPR007110">
    <property type="entry name" value="Ig-like_dom"/>
</dbReference>
<feature type="transmembrane region" description="Helical" evidence="2">
    <location>
        <begin position="229"/>
        <end position="249"/>
    </location>
</feature>
<dbReference type="Gene3D" id="2.60.40.10">
    <property type="entry name" value="Immunoglobulins"/>
    <property type="match status" value="2"/>
</dbReference>
<dbReference type="RefSeq" id="XP_054851840.1">
    <property type="nucleotide sequence ID" value="XM_054995865.1"/>
</dbReference>
<dbReference type="GeneID" id="129340991"/>
<dbReference type="InterPro" id="IPR036179">
    <property type="entry name" value="Ig-like_dom_sf"/>
</dbReference>
<name>A0AA97LDF9_EUBMA</name>
<keyword evidence="2" id="KW-0812">Transmembrane</keyword>
<dbReference type="InterPro" id="IPR013106">
    <property type="entry name" value="Ig_V-set"/>
</dbReference>
<evidence type="ECO:0000313" key="6">
    <source>
        <dbReference type="RefSeq" id="XP_054851840.1"/>
    </source>
</evidence>
<dbReference type="InterPro" id="IPR013783">
    <property type="entry name" value="Ig-like_fold"/>
</dbReference>
<evidence type="ECO:0000256" key="2">
    <source>
        <dbReference type="SAM" id="Phobius"/>
    </source>
</evidence>
<dbReference type="CDD" id="cd00099">
    <property type="entry name" value="IgV"/>
    <property type="match status" value="1"/>
</dbReference>
<reference evidence="6" key="1">
    <citation type="submission" date="2025-08" db="UniProtKB">
        <authorList>
            <consortium name="RefSeq"/>
        </authorList>
    </citation>
    <scope>IDENTIFICATION</scope>
    <source>
        <tissue evidence="6">Blood</tissue>
    </source>
</reference>
<dbReference type="InterPro" id="IPR003599">
    <property type="entry name" value="Ig_sub"/>
</dbReference>
<evidence type="ECO:0000256" key="3">
    <source>
        <dbReference type="SAM" id="SignalP"/>
    </source>
</evidence>
<dbReference type="GO" id="GO:0009897">
    <property type="term" value="C:external side of plasma membrane"/>
    <property type="evidence" value="ECO:0007669"/>
    <property type="project" value="TreeGrafter"/>
</dbReference>
<keyword evidence="2" id="KW-0472">Membrane</keyword>
<dbReference type="KEGG" id="emc:129340991"/>
<feature type="domain" description="Ig-like" evidence="4">
    <location>
        <begin position="22"/>
        <end position="115"/>
    </location>
</feature>
<keyword evidence="2" id="KW-1133">Transmembrane helix</keyword>
<keyword evidence="1" id="KW-0393">Immunoglobulin domain</keyword>
<sequence>MWFDFAGMILLFLHTARSQENTKIIEKLEEIAASPGDKVQLRCKPQLSSHEWSIIWYKERQDKSLQRIYVSFRNSYLDGKYSGRMPNLTISNVQRNDSGVYYCGIDNSWNVRIVSGARLIITGTPRPRLSTLVPSSLEGMQLDDSVPLLCLMSGASPAWDNFSWDISKELSQDQKGVGEIDKEGVFSIWHLEMIPRREWTEEKARTCSLQENRDTSAAMPTDTGNCRRYLYLGIPSIIVLLVLPLILLFRKHLARRNAEQGASQTPLREIPQTDYAEVHYRSGNVLCED</sequence>
<dbReference type="SMART" id="SM00406">
    <property type="entry name" value="IGv"/>
    <property type="match status" value="1"/>
</dbReference>
<dbReference type="Proteomes" id="UP001190640">
    <property type="component" value="Chromosome 1"/>
</dbReference>
<gene>
    <name evidence="6" type="primary">LOC129340991</name>
</gene>
<dbReference type="PANTHER" id="PTHR14334">
    <property type="entry name" value="B-CELL ANTIGEN RECEPTOR COMPLEX-ASSOCIATED PROTEIN"/>
    <property type="match status" value="1"/>
</dbReference>
<dbReference type="AlphaFoldDB" id="A0AA97LDF9"/>
<keyword evidence="5" id="KW-1185">Reference proteome</keyword>
<evidence type="ECO:0000313" key="5">
    <source>
        <dbReference type="Proteomes" id="UP001190640"/>
    </source>
</evidence>
<dbReference type="GO" id="GO:0019815">
    <property type="term" value="C:B cell receptor complex"/>
    <property type="evidence" value="ECO:0007669"/>
    <property type="project" value="TreeGrafter"/>
</dbReference>
<accession>A0AA97LDF9</accession>
<proteinExistence type="predicted"/>
<dbReference type="GO" id="GO:0050853">
    <property type="term" value="P:B cell receptor signaling pathway"/>
    <property type="evidence" value="ECO:0007669"/>
    <property type="project" value="TreeGrafter"/>
</dbReference>
<dbReference type="SMART" id="SM00408">
    <property type="entry name" value="IGc2"/>
    <property type="match status" value="1"/>
</dbReference>
<feature type="signal peptide" evidence="3">
    <location>
        <begin position="1"/>
        <end position="18"/>
    </location>
</feature>
<feature type="chain" id="PRO_5041656587" evidence="3">
    <location>
        <begin position="19"/>
        <end position="289"/>
    </location>
</feature>
<dbReference type="GO" id="GO:0030183">
    <property type="term" value="P:B cell differentiation"/>
    <property type="evidence" value="ECO:0007669"/>
    <property type="project" value="TreeGrafter"/>
</dbReference>
<keyword evidence="3" id="KW-0732">Signal</keyword>
<evidence type="ECO:0000256" key="1">
    <source>
        <dbReference type="ARBA" id="ARBA00023319"/>
    </source>
</evidence>
<dbReference type="SUPFAM" id="SSF48726">
    <property type="entry name" value="Immunoglobulin"/>
    <property type="match status" value="2"/>
</dbReference>
<dbReference type="SMART" id="SM00409">
    <property type="entry name" value="IG"/>
    <property type="match status" value="1"/>
</dbReference>